<evidence type="ECO:0008006" key="4">
    <source>
        <dbReference type="Google" id="ProtNLM"/>
    </source>
</evidence>
<feature type="transmembrane region" description="Helical" evidence="1">
    <location>
        <begin position="110"/>
        <end position="139"/>
    </location>
</feature>
<evidence type="ECO:0000256" key="1">
    <source>
        <dbReference type="SAM" id="Phobius"/>
    </source>
</evidence>
<accession>A0A1M5QWF7</accession>
<proteinExistence type="predicted"/>
<keyword evidence="1" id="KW-0472">Membrane</keyword>
<gene>
    <name evidence="2" type="ORF">SAMN02744040_01133</name>
</gene>
<protein>
    <recommendedName>
        <fullName evidence="4">Alpha-glucosidase</fullName>
    </recommendedName>
</protein>
<dbReference type="AlphaFoldDB" id="A0A1M5QWF7"/>
<organism evidence="2 3">
    <name type="scientific">Tepidibacter thalassicus DSM 15285</name>
    <dbReference type="NCBI Taxonomy" id="1123350"/>
    <lineage>
        <taxon>Bacteria</taxon>
        <taxon>Bacillati</taxon>
        <taxon>Bacillota</taxon>
        <taxon>Clostridia</taxon>
        <taxon>Peptostreptococcales</taxon>
        <taxon>Peptostreptococcaceae</taxon>
        <taxon>Tepidibacter</taxon>
    </lineage>
</organism>
<keyword evidence="1" id="KW-1133">Transmembrane helix</keyword>
<feature type="transmembrane region" description="Helical" evidence="1">
    <location>
        <begin position="151"/>
        <end position="177"/>
    </location>
</feature>
<feature type="transmembrane region" description="Helical" evidence="1">
    <location>
        <begin position="197"/>
        <end position="218"/>
    </location>
</feature>
<dbReference type="STRING" id="1123350.SAMN02744040_01133"/>
<dbReference type="OrthoDB" id="1956705at2"/>
<keyword evidence="3" id="KW-1185">Reference proteome</keyword>
<reference evidence="3" key="1">
    <citation type="submission" date="2016-11" db="EMBL/GenBank/DDBJ databases">
        <authorList>
            <person name="Varghese N."/>
            <person name="Submissions S."/>
        </authorList>
    </citation>
    <scope>NUCLEOTIDE SEQUENCE [LARGE SCALE GENOMIC DNA]</scope>
    <source>
        <strain evidence="3">DSM 15285</strain>
    </source>
</reference>
<dbReference type="EMBL" id="FQXH01000009">
    <property type="protein sequence ID" value="SHH18216.1"/>
    <property type="molecule type" value="Genomic_DNA"/>
</dbReference>
<sequence length="231" mass="26469">MKALTLTITLKQLLDMIKNLKSIKDFKREKYLEQISSILNQYENLDIPTNLSNIYDSLCKKGKDLVREIKENKNSKENSDKIEAYIRYLKAAKADFQGNSNYINKYFRSFLFTAVLFLALSPQYFGFILPAVFFVPIFLGIRGVRNRSITGLYMSLSVIPVALMTSFIWIRYGIYVFSNYQEAISQVIQATGKSISVAKTLVIVPPILAFILLTFAIIQGYRGYKSKDLFV</sequence>
<dbReference type="RefSeq" id="WP_143145378.1">
    <property type="nucleotide sequence ID" value="NZ_FQXH01000009.1"/>
</dbReference>
<name>A0A1M5QWF7_9FIRM</name>
<dbReference type="Proteomes" id="UP000242520">
    <property type="component" value="Unassembled WGS sequence"/>
</dbReference>
<evidence type="ECO:0000313" key="2">
    <source>
        <dbReference type="EMBL" id="SHH18216.1"/>
    </source>
</evidence>
<keyword evidence="1" id="KW-0812">Transmembrane</keyword>
<evidence type="ECO:0000313" key="3">
    <source>
        <dbReference type="Proteomes" id="UP000242520"/>
    </source>
</evidence>
<dbReference type="SUPFAM" id="SSF82866">
    <property type="entry name" value="Multidrug efflux transporter AcrB transmembrane domain"/>
    <property type="match status" value="1"/>
</dbReference>